<dbReference type="GO" id="GO:0005737">
    <property type="term" value="C:cytoplasm"/>
    <property type="evidence" value="ECO:0007669"/>
    <property type="project" value="TreeGrafter"/>
</dbReference>
<dbReference type="AlphaFoldDB" id="A0AAN9GW59"/>
<comment type="caution">
    <text evidence="2">Lacks conserved residue(s) required for the propagation of feature annotation.</text>
</comment>
<evidence type="ECO:0000256" key="1">
    <source>
        <dbReference type="ARBA" id="ARBA00023098"/>
    </source>
</evidence>
<feature type="active site" description="Proton acceptor" evidence="2">
    <location>
        <position position="172"/>
    </location>
</feature>
<dbReference type="GO" id="GO:0019433">
    <property type="term" value="P:triglyceride catabolic process"/>
    <property type="evidence" value="ECO:0007669"/>
    <property type="project" value="TreeGrafter"/>
</dbReference>
<dbReference type="InterPro" id="IPR033562">
    <property type="entry name" value="PLPL"/>
</dbReference>
<feature type="domain" description="PNPLA" evidence="4">
    <location>
        <begin position="16"/>
        <end position="185"/>
    </location>
</feature>
<dbReference type="SUPFAM" id="SSF52151">
    <property type="entry name" value="FabD/lysophospholipase-like"/>
    <property type="match status" value="1"/>
</dbReference>
<dbReference type="PANTHER" id="PTHR12406:SF46">
    <property type="entry name" value="PATATIN-LIKE PHOSPHOLIPASE DOMAIN-CONTAINING PROTEIN 2"/>
    <property type="match status" value="1"/>
</dbReference>
<dbReference type="EMBL" id="JAYKXH010000020">
    <property type="protein sequence ID" value="KAK7131908.1"/>
    <property type="molecule type" value="Genomic_DNA"/>
</dbReference>
<dbReference type="PROSITE" id="PS51635">
    <property type="entry name" value="PNPLA"/>
    <property type="match status" value="1"/>
</dbReference>
<feature type="region of interest" description="Disordered" evidence="3">
    <location>
        <begin position="288"/>
        <end position="327"/>
    </location>
</feature>
<evidence type="ECO:0000313" key="5">
    <source>
        <dbReference type="EMBL" id="KAK7131908.1"/>
    </source>
</evidence>
<keyword evidence="1 2" id="KW-0443">Lipid metabolism</keyword>
<protein>
    <recommendedName>
        <fullName evidence="4">PNPLA domain-containing protein</fullName>
    </recommendedName>
</protein>
<keyword evidence="6" id="KW-1185">Reference proteome</keyword>
<evidence type="ECO:0000256" key="3">
    <source>
        <dbReference type="SAM" id="MobiDB-lite"/>
    </source>
</evidence>
<dbReference type="Pfam" id="PF01734">
    <property type="entry name" value="Patatin"/>
    <property type="match status" value="1"/>
</dbReference>
<dbReference type="PANTHER" id="PTHR12406">
    <property type="entry name" value="CALCIUM-INDEPENDENT PHOSPHOLIPASE A2 IPLA2 -RELATED"/>
    <property type="match status" value="1"/>
</dbReference>
<dbReference type="GO" id="GO:0055088">
    <property type="term" value="P:lipid homeostasis"/>
    <property type="evidence" value="ECO:0007669"/>
    <property type="project" value="TreeGrafter"/>
</dbReference>
<feature type="active site" description="Nucleophile" evidence="2">
    <location>
        <position position="53"/>
    </location>
</feature>
<dbReference type="Proteomes" id="UP001364617">
    <property type="component" value="Unassembled WGS sequence"/>
</dbReference>
<name>A0AAN9GW59_9TELE</name>
<dbReference type="Gene3D" id="3.40.1090.10">
    <property type="entry name" value="Cytosolic phospholipase A2 catalytic domain"/>
    <property type="match status" value="1"/>
</dbReference>
<reference evidence="5 6" key="1">
    <citation type="submission" date="2024-02" db="EMBL/GenBank/DDBJ databases">
        <title>Chromosome-level genome assembly of the Eurasian Minnow (Phoxinus phoxinus).</title>
        <authorList>
            <person name="Oriowo T.O."/>
            <person name="Martin S."/>
            <person name="Stange M."/>
            <person name="Chrysostomakis Y."/>
            <person name="Brown T."/>
            <person name="Winkler S."/>
            <person name="Kukowka S."/>
            <person name="Myers E.W."/>
            <person name="Bohne A."/>
        </authorList>
    </citation>
    <scope>NUCLEOTIDE SEQUENCE [LARGE SCALE GENOMIC DNA]</scope>
    <source>
        <strain evidence="5">ZFMK-TIS-60720</strain>
        <tissue evidence="5">Whole Organism</tissue>
    </source>
</reference>
<dbReference type="GO" id="GO:0005811">
    <property type="term" value="C:lipid droplet"/>
    <property type="evidence" value="ECO:0007669"/>
    <property type="project" value="TreeGrafter"/>
</dbReference>
<dbReference type="GO" id="GO:0016020">
    <property type="term" value="C:membrane"/>
    <property type="evidence" value="ECO:0007669"/>
    <property type="project" value="TreeGrafter"/>
</dbReference>
<gene>
    <name evidence="5" type="ORF">R3I93_018467</name>
</gene>
<dbReference type="InterPro" id="IPR002641">
    <property type="entry name" value="PNPLA_dom"/>
</dbReference>
<feature type="short sequence motif" description="GXSXG" evidence="2">
    <location>
        <begin position="51"/>
        <end position="55"/>
    </location>
</feature>
<organism evidence="5 6">
    <name type="scientific">Phoxinus phoxinus</name>
    <name type="common">Eurasian minnow</name>
    <dbReference type="NCBI Taxonomy" id="58324"/>
    <lineage>
        <taxon>Eukaryota</taxon>
        <taxon>Metazoa</taxon>
        <taxon>Chordata</taxon>
        <taxon>Craniata</taxon>
        <taxon>Vertebrata</taxon>
        <taxon>Euteleostomi</taxon>
        <taxon>Actinopterygii</taxon>
        <taxon>Neopterygii</taxon>
        <taxon>Teleostei</taxon>
        <taxon>Ostariophysi</taxon>
        <taxon>Cypriniformes</taxon>
        <taxon>Leuciscidae</taxon>
        <taxon>Phoxininae</taxon>
        <taxon>Phoxinus</taxon>
    </lineage>
</organism>
<feature type="short sequence motif" description="DGA/G" evidence="2">
    <location>
        <begin position="172"/>
        <end position="174"/>
    </location>
</feature>
<evidence type="ECO:0000256" key="2">
    <source>
        <dbReference type="PROSITE-ProRule" id="PRU01161"/>
    </source>
</evidence>
<evidence type="ECO:0000313" key="6">
    <source>
        <dbReference type="Proteomes" id="UP001364617"/>
    </source>
</evidence>
<dbReference type="InterPro" id="IPR016035">
    <property type="entry name" value="Acyl_Trfase/lysoPLipase"/>
</dbReference>
<proteinExistence type="predicted"/>
<sequence>MSSPLCILSKNENLSVSFCGSGFLATYQLGAAQSILDNSAWILQGAPRVYGASAGSLVAAAVVCGSNLGRVRDHLLEFARFTHQQSIGILSPTVDIFRWLEVTLQSCLPDNAHTLATGRLHVSMTRMSDGENVLMSEFHSKDDLIKALLCSCFVPVYSGVIPPQYKGEYYMDGGFTNIQPFDDSCPTLTISPFAGHVDICPSDTSIILCDAIIQKLSLQCSITNAIRLVDAMFPRDWRVLKKAFYSGYQDTVYFLQQSNALPLYPERRKESDASDDSLSDNWMLTQTDGVEEEESQPNSLEQPEEKTVNGVCSSVGPSHQERTEHKNSPKVHEVLLCNIEGQLEILSNPDVSLSQRTLSFLLLLFTLPIWSATTLWERSQKWITKATTAAYWLWHGVKLFMTFALKILLSTTWKVLGDMMLSLISFMSAQVPDEQHRPRELAEMHMASSNLNGHVSSLIPASPSVAQTLPNIYTLLFSLETESKWRNRKIEVQHTLQQLVADVKRNEKNASNGGWITLINTE</sequence>
<keyword evidence="2" id="KW-0378">Hydrolase</keyword>
<accession>A0AAN9GW59</accession>
<keyword evidence="2" id="KW-0442">Lipid degradation</keyword>
<dbReference type="GO" id="GO:0004806">
    <property type="term" value="F:triacylglycerol lipase activity"/>
    <property type="evidence" value="ECO:0007669"/>
    <property type="project" value="TreeGrafter"/>
</dbReference>
<comment type="caution">
    <text evidence="5">The sequence shown here is derived from an EMBL/GenBank/DDBJ whole genome shotgun (WGS) entry which is preliminary data.</text>
</comment>
<evidence type="ECO:0000259" key="4">
    <source>
        <dbReference type="PROSITE" id="PS51635"/>
    </source>
</evidence>